<sequence>MPAHFYFSATTAFHPPIRQQQALELSIRKLQSIKLSQRSSSKQPSLLKTVLVYNMFKATMATDPMDMETEDKSNPAKDAAEAEAEAAEQS</sequence>
<reference evidence="1" key="1">
    <citation type="submission" date="2022-07" db="EMBL/GenBank/DDBJ databases">
        <title>Phylogenomic reconstructions and comparative analyses of Kickxellomycotina fungi.</title>
        <authorList>
            <person name="Reynolds N.K."/>
            <person name="Stajich J.E."/>
            <person name="Barry K."/>
            <person name="Grigoriev I.V."/>
            <person name="Crous P."/>
            <person name="Smith M.E."/>
        </authorList>
    </citation>
    <scope>NUCLEOTIDE SEQUENCE</scope>
    <source>
        <strain evidence="1">Benny 63K</strain>
    </source>
</reference>
<evidence type="ECO:0000313" key="1">
    <source>
        <dbReference type="EMBL" id="KAJ1878300.1"/>
    </source>
</evidence>
<comment type="caution">
    <text evidence="1">The sequence shown here is derived from an EMBL/GenBank/DDBJ whole genome shotgun (WGS) entry which is preliminary data.</text>
</comment>
<accession>A0ACC1I3Z0</accession>
<feature type="non-terminal residue" evidence="1">
    <location>
        <position position="90"/>
    </location>
</feature>
<organism evidence="1 2">
    <name type="scientific">Kickxella alabastrina</name>
    <dbReference type="NCBI Taxonomy" id="61397"/>
    <lineage>
        <taxon>Eukaryota</taxon>
        <taxon>Fungi</taxon>
        <taxon>Fungi incertae sedis</taxon>
        <taxon>Zoopagomycota</taxon>
        <taxon>Kickxellomycotina</taxon>
        <taxon>Kickxellomycetes</taxon>
        <taxon>Kickxellales</taxon>
        <taxon>Kickxellaceae</taxon>
        <taxon>Kickxella</taxon>
    </lineage>
</organism>
<gene>
    <name evidence="1" type="ORF">LPJ66_011914</name>
</gene>
<name>A0ACC1I3Z0_9FUNG</name>
<evidence type="ECO:0000313" key="2">
    <source>
        <dbReference type="Proteomes" id="UP001150581"/>
    </source>
</evidence>
<dbReference type="Proteomes" id="UP001150581">
    <property type="component" value="Unassembled WGS sequence"/>
</dbReference>
<dbReference type="EMBL" id="JANBPG010003959">
    <property type="protein sequence ID" value="KAJ1878300.1"/>
    <property type="molecule type" value="Genomic_DNA"/>
</dbReference>
<proteinExistence type="predicted"/>
<keyword evidence="2" id="KW-1185">Reference proteome</keyword>
<protein>
    <submittedName>
        <fullName evidence="1">Uncharacterized protein</fullName>
    </submittedName>
</protein>